<protein>
    <submittedName>
        <fullName evidence="4">AbrB/MazE/SpoVT family DNA-binding domain-containing protein</fullName>
    </submittedName>
</protein>
<evidence type="ECO:0000256" key="1">
    <source>
        <dbReference type="PROSITE-ProRule" id="PRU01076"/>
    </source>
</evidence>
<dbReference type="PANTHER" id="PTHR34860:SF6">
    <property type="entry name" value="REPRESSOR-LIKE PROTEIN SSO7C3"/>
    <property type="match status" value="1"/>
</dbReference>
<evidence type="ECO:0000259" key="3">
    <source>
        <dbReference type="PROSITE" id="PS51740"/>
    </source>
</evidence>
<name>A0A9Q8IMC8_9LACO</name>
<dbReference type="InterPro" id="IPR037914">
    <property type="entry name" value="SpoVT-AbrB_sf"/>
</dbReference>
<dbReference type="GeneID" id="58108416"/>
<dbReference type="InterPro" id="IPR052975">
    <property type="entry name" value="Repressor-like_regulatory"/>
</dbReference>
<reference evidence="4" key="1">
    <citation type="submission" date="2018-08" db="EMBL/GenBank/DDBJ databases">
        <title>Comparative genomics of wild bee and flower associated Lactobacillus reveals potential adaptation to the bee host.</title>
        <authorList>
            <person name="Vuong H.Q."/>
            <person name="Mcfrederick Q.S."/>
        </authorList>
    </citation>
    <scope>NUCLEOTIDE SEQUENCE</scope>
    <source>
        <strain evidence="4">HV_63</strain>
    </source>
</reference>
<keyword evidence="1 4" id="KW-0238">DNA-binding</keyword>
<dbReference type="SUPFAM" id="SSF89447">
    <property type="entry name" value="AbrB/MazE/MraZ-like"/>
    <property type="match status" value="1"/>
</dbReference>
<dbReference type="Pfam" id="PF04014">
    <property type="entry name" value="MazE_antitoxin"/>
    <property type="match status" value="1"/>
</dbReference>
<dbReference type="NCBIfam" id="TIGR01439">
    <property type="entry name" value="lp_hng_hel_AbrB"/>
    <property type="match status" value="1"/>
</dbReference>
<comment type="caution">
    <text evidence="4">The sequence shown here is derived from an EMBL/GenBank/DDBJ whole genome shotgun (WGS) entry which is preliminary data.</text>
</comment>
<evidence type="ECO:0000256" key="2">
    <source>
        <dbReference type="SAM" id="MobiDB-lite"/>
    </source>
</evidence>
<dbReference type="PROSITE" id="PS51740">
    <property type="entry name" value="SPOVT_ABRB"/>
    <property type="match status" value="1"/>
</dbReference>
<dbReference type="EMBL" id="QUBG01000003">
    <property type="protein sequence ID" value="TPR44208.1"/>
    <property type="molecule type" value="Genomic_DNA"/>
</dbReference>
<dbReference type="SMART" id="SM00966">
    <property type="entry name" value="SpoVT_AbrB"/>
    <property type="match status" value="1"/>
</dbReference>
<proteinExistence type="predicted"/>
<organism evidence="4 5">
    <name type="scientific">Apilactobacillus micheneri</name>
    <dbReference type="NCBI Taxonomy" id="1899430"/>
    <lineage>
        <taxon>Bacteria</taxon>
        <taxon>Bacillati</taxon>
        <taxon>Bacillota</taxon>
        <taxon>Bacilli</taxon>
        <taxon>Lactobacillales</taxon>
        <taxon>Lactobacillaceae</taxon>
        <taxon>Apilactobacillus</taxon>
    </lineage>
</organism>
<feature type="region of interest" description="Disordered" evidence="2">
    <location>
        <begin position="67"/>
        <end position="90"/>
    </location>
</feature>
<evidence type="ECO:0000313" key="4">
    <source>
        <dbReference type="EMBL" id="TPR44208.1"/>
    </source>
</evidence>
<gene>
    <name evidence="4" type="ORF">DY130_03990</name>
</gene>
<feature type="compositionally biased region" description="Basic and acidic residues" evidence="2">
    <location>
        <begin position="67"/>
        <end position="79"/>
    </location>
</feature>
<accession>A0A9Q8IMC8</accession>
<dbReference type="GO" id="GO:0003677">
    <property type="term" value="F:DNA binding"/>
    <property type="evidence" value="ECO:0007669"/>
    <property type="project" value="UniProtKB-UniRule"/>
</dbReference>
<feature type="domain" description="SpoVT-AbrB" evidence="3">
    <location>
        <begin position="6"/>
        <end position="51"/>
    </location>
</feature>
<sequence length="90" mass="10282">MLKHNTITAKMSSKGQIVIPADIRKKLNINNGDTVSITQNNDEVLIKKMPSSLSWDNLINDIPNEKVDIDKNGNYDPKKSPNFNNWMKER</sequence>
<dbReference type="Proteomes" id="UP000784700">
    <property type="component" value="Unassembled WGS sequence"/>
</dbReference>
<dbReference type="RefSeq" id="WP_140934464.1">
    <property type="nucleotide sequence ID" value="NZ_QUBF01000003.1"/>
</dbReference>
<dbReference type="Gene3D" id="2.10.260.10">
    <property type="match status" value="1"/>
</dbReference>
<dbReference type="InterPro" id="IPR007159">
    <property type="entry name" value="SpoVT-AbrB_dom"/>
</dbReference>
<evidence type="ECO:0000313" key="5">
    <source>
        <dbReference type="Proteomes" id="UP000784700"/>
    </source>
</evidence>
<dbReference type="AlphaFoldDB" id="A0A9Q8IMC8"/>
<dbReference type="PANTHER" id="PTHR34860">
    <property type="entry name" value="REPRESSOR-LIKE PROTEIN SSO7C3"/>
    <property type="match status" value="1"/>
</dbReference>
<feature type="compositionally biased region" description="Polar residues" evidence="2">
    <location>
        <begin position="81"/>
        <end position="90"/>
    </location>
</feature>